<dbReference type="AlphaFoldDB" id="A0A2Z2M8B8"/>
<dbReference type="Pfam" id="PF06197">
    <property type="entry name" value="DUF998"/>
    <property type="match status" value="1"/>
</dbReference>
<name>A0A2Z2M8B8_THEGO</name>
<evidence type="ECO:0000313" key="3">
    <source>
        <dbReference type="Proteomes" id="UP000250134"/>
    </source>
</evidence>
<dbReference type="Proteomes" id="UP000250134">
    <property type="component" value="Chromosome"/>
</dbReference>
<dbReference type="RefSeq" id="WP_088884969.1">
    <property type="nucleotide sequence ID" value="NZ_CP014855.1"/>
</dbReference>
<keyword evidence="3" id="KW-1185">Reference proteome</keyword>
<feature type="transmembrane region" description="Helical" evidence="1">
    <location>
        <begin position="129"/>
        <end position="148"/>
    </location>
</feature>
<keyword evidence="1" id="KW-1133">Transmembrane helix</keyword>
<evidence type="ECO:0008006" key="4">
    <source>
        <dbReference type="Google" id="ProtNLM"/>
    </source>
</evidence>
<feature type="transmembrane region" description="Helical" evidence="1">
    <location>
        <begin position="75"/>
        <end position="93"/>
    </location>
</feature>
<dbReference type="OrthoDB" id="103507at2157"/>
<feature type="transmembrane region" description="Helical" evidence="1">
    <location>
        <begin position="51"/>
        <end position="69"/>
    </location>
</feature>
<sequence>MEFEKLSAYISIFLPVIFLAGLTIVLSKNPWFSFTDNALSDMGSLKNPERWYFNGFLMTFAVISFIAAFGAFRSGLSYLMIFASVSLFLVGVFPEEYAPHAPAAVLFYVLALADIAIVGIKLGRSGVSLGYLWSVLALLTFVLMLYLVKARVFKGLAIPEMVGAITILTWFVYIGLLRLCSQP</sequence>
<dbReference type="GeneID" id="33331616"/>
<dbReference type="PANTHER" id="PTHR42241">
    <property type="entry name" value="HYPOTHETICAL MEMBRANE PROTEIN, CONSERVED, DUF998 FAMILY"/>
    <property type="match status" value="1"/>
</dbReference>
<feature type="transmembrane region" description="Helical" evidence="1">
    <location>
        <begin position="6"/>
        <end position="26"/>
    </location>
</feature>
<evidence type="ECO:0000313" key="2">
    <source>
        <dbReference type="EMBL" id="ASJ00632.1"/>
    </source>
</evidence>
<organism evidence="2 3">
    <name type="scientific">Thermococcus gorgonarius</name>
    <dbReference type="NCBI Taxonomy" id="71997"/>
    <lineage>
        <taxon>Archaea</taxon>
        <taxon>Methanobacteriati</taxon>
        <taxon>Methanobacteriota</taxon>
        <taxon>Thermococci</taxon>
        <taxon>Thermococcales</taxon>
        <taxon>Thermococcaceae</taxon>
        <taxon>Thermococcus</taxon>
    </lineage>
</organism>
<keyword evidence="1" id="KW-0472">Membrane</keyword>
<protein>
    <recommendedName>
        <fullName evidence="4">DUF998 domain-containing protein</fullName>
    </recommendedName>
</protein>
<dbReference type="EMBL" id="CP014855">
    <property type="protein sequence ID" value="ASJ00632.1"/>
    <property type="molecule type" value="Genomic_DNA"/>
</dbReference>
<feature type="transmembrane region" description="Helical" evidence="1">
    <location>
        <begin position="105"/>
        <end position="123"/>
    </location>
</feature>
<proteinExistence type="predicted"/>
<evidence type="ECO:0000256" key="1">
    <source>
        <dbReference type="SAM" id="Phobius"/>
    </source>
</evidence>
<reference evidence="2 3" key="1">
    <citation type="submission" date="2016-03" db="EMBL/GenBank/DDBJ databases">
        <title>Complete genome sequence of Thermococcus gorgonarius.</title>
        <authorList>
            <person name="Oger P.M."/>
        </authorList>
    </citation>
    <scope>NUCLEOTIDE SEQUENCE [LARGE SCALE GENOMIC DNA]</scope>
    <source>
        <strain evidence="2 3">W-12</strain>
    </source>
</reference>
<dbReference type="KEGG" id="tgg:A3K92_03660"/>
<dbReference type="InterPro" id="IPR009339">
    <property type="entry name" value="DUF998"/>
</dbReference>
<keyword evidence="1" id="KW-0812">Transmembrane</keyword>
<accession>A0A2Z2M8B8</accession>
<feature type="transmembrane region" description="Helical" evidence="1">
    <location>
        <begin position="155"/>
        <end position="176"/>
    </location>
</feature>
<gene>
    <name evidence="2" type="ORF">A3K92_03660</name>
</gene>
<dbReference type="PANTHER" id="PTHR42241:SF2">
    <property type="entry name" value="HYPOTHETICAL MEMBRANE PROTEIN, CONSERVED, DUF998 FAMILY"/>
    <property type="match status" value="1"/>
</dbReference>